<sequence length="213" mass="23500">MPRIGVKEILQVMEAEMLAAQATISGVFPDVVRYKDRLEHVEEDSYFFAPKVAEVKDCVRGQVHRMLGVRHAINDVLHPSAGAGRIEHGWRSATRSECIHLPDCSRELICEGQGADRMFRGQGGADGCPVIQHRRHTSRMDTPLRNFLPGPLVITPAGPVCESQAVCVPLGHSHEPSVILTSRASGLRRAEERGGDKIDNRLESPTARVWLSN</sequence>
<name>A0A1J7J9M9_9PEZI</name>
<proteinExistence type="predicted"/>
<organism evidence="1 2">
    <name type="scientific">Coniochaeta ligniaria NRRL 30616</name>
    <dbReference type="NCBI Taxonomy" id="1408157"/>
    <lineage>
        <taxon>Eukaryota</taxon>
        <taxon>Fungi</taxon>
        <taxon>Dikarya</taxon>
        <taxon>Ascomycota</taxon>
        <taxon>Pezizomycotina</taxon>
        <taxon>Sordariomycetes</taxon>
        <taxon>Sordariomycetidae</taxon>
        <taxon>Coniochaetales</taxon>
        <taxon>Coniochaetaceae</taxon>
        <taxon>Coniochaeta</taxon>
    </lineage>
</organism>
<protein>
    <submittedName>
        <fullName evidence="1">Uncharacterized protein</fullName>
    </submittedName>
</protein>
<dbReference type="EMBL" id="KV875104">
    <property type="protein sequence ID" value="OIW24234.1"/>
    <property type="molecule type" value="Genomic_DNA"/>
</dbReference>
<dbReference type="Proteomes" id="UP000182658">
    <property type="component" value="Unassembled WGS sequence"/>
</dbReference>
<dbReference type="OrthoDB" id="10254988at2759"/>
<evidence type="ECO:0000313" key="1">
    <source>
        <dbReference type="EMBL" id="OIW24234.1"/>
    </source>
</evidence>
<reference evidence="1 2" key="1">
    <citation type="submission" date="2016-10" db="EMBL/GenBank/DDBJ databases">
        <title>Draft genome sequence of Coniochaeta ligniaria NRRL30616, a lignocellulolytic fungus for bioabatement of inhibitors in plant biomass hydrolysates.</title>
        <authorList>
            <consortium name="DOE Joint Genome Institute"/>
            <person name="Jimenez D.J."/>
            <person name="Hector R.E."/>
            <person name="Riley R."/>
            <person name="Sun H."/>
            <person name="Grigoriev I.V."/>
            <person name="Van Elsas J.D."/>
            <person name="Nichols N.N."/>
        </authorList>
    </citation>
    <scope>NUCLEOTIDE SEQUENCE [LARGE SCALE GENOMIC DNA]</scope>
    <source>
        <strain evidence="1 2">NRRL 30616</strain>
    </source>
</reference>
<gene>
    <name evidence="1" type="ORF">CONLIGDRAFT_649003</name>
</gene>
<dbReference type="AlphaFoldDB" id="A0A1J7J9M9"/>
<evidence type="ECO:0000313" key="2">
    <source>
        <dbReference type="Proteomes" id="UP000182658"/>
    </source>
</evidence>
<keyword evidence="2" id="KW-1185">Reference proteome</keyword>
<dbReference type="InParanoid" id="A0A1J7J9M9"/>
<accession>A0A1J7J9M9</accession>